<evidence type="ECO:0000256" key="1">
    <source>
        <dbReference type="SAM" id="Phobius"/>
    </source>
</evidence>
<dbReference type="AlphaFoldDB" id="A0A9P4UK99"/>
<dbReference type="OrthoDB" id="10468735at2759"/>
<accession>A0A9P4UK99</accession>
<evidence type="ECO:0000313" key="3">
    <source>
        <dbReference type="Proteomes" id="UP000799764"/>
    </source>
</evidence>
<reference evidence="2" key="1">
    <citation type="journal article" date="2020" name="Stud. Mycol.">
        <title>101 Dothideomycetes genomes: a test case for predicting lifestyles and emergence of pathogens.</title>
        <authorList>
            <person name="Haridas S."/>
            <person name="Albert R."/>
            <person name="Binder M."/>
            <person name="Bloem J."/>
            <person name="Labutti K."/>
            <person name="Salamov A."/>
            <person name="Andreopoulos B."/>
            <person name="Baker S."/>
            <person name="Barry K."/>
            <person name="Bills G."/>
            <person name="Bluhm B."/>
            <person name="Cannon C."/>
            <person name="Castanera R."/>
            <person name="Culley D."/>
            <person name="Daum C."/>
            <person name="Ezra D."/>
            <person name="Gonzalez J."/>
            <person name="Henrissat B."/>
            <person name="Kuo A."/>
            <person name="Liang C."/>
            <person name="Lipzen A."/>
            <person name="Lutzoni F."/>
            <person name="Magnuson J."/>
            <person name="Mondo S."/>
            <person name="Nolan M."/>
            <person name="Ohm R."/>
            <person name="Pangilinan J."/>
            <person name="Park H.-J."/>
            <person name="Ramirez L."/>
            <person name="Alfaro M."/>
            <person name="Sun H."/>
            <person name="Tritt A."/>
            <person name="Yoshinaga Y."/>
            <person name="Zwiers L.-H."/>
            <person name="Turgeon B."/>
            <person name="Goodwin S."/>
            <person name="Spatafora J."/>
            <person name="Crous P."/>
            <person name="Grigoriev I."/>
        </authorList>
    </citation>
    <scope>NUCLEOTIDE SEQUENCE</scope>
    <source>
        <strain evidence="2">CBS 690.94</strain>
    </source>
</reference>
<protein>
    <submittedName>
        <fullName evidence="2">Uncharacterized protein</fullName>
    </submittedName>
</protein>
<organism evidence="2 3">
    <name type="scientific">Karstenula rhodostoma CBS 690.94</name>
    <dbReference type="NCBI Taxonomy" id="1392251"/>
    <lineage>
        <taxon>Eukaryota</taxon>
        <taxon>Fungi</taxon>
        <taxon>Dikarya</taxon>
        <taxon>Ascomycota</taxon>
        <taxon>Pezizomycotina</taxon>
        <taxon>Dothideomycetes</taxon>
        <taxon>Pleosporomycetidae</taxon>
        <taxon>Pleosporales</taxon>
        <taxon>Massarineae</taxon>
        <taxon>Didymosphaeriaceae</taxon>
        <taxon>Karstenula</taxon>
    </lineage>
</organism>
<keyword evidence="1" id="KW-0472">Membrane</keyword>
<name>A0A9P4UK99_9PLEO</name>
<keyword evidence="1" id="KW-0812">Transmembrane</keyword>
<sequence>MSTTAVPANSPSVWDTPIIIGAVFAILAILLELPGAILAVKELRRCYRPQKGDVERGNVAELDNPTCRIADDSVGQLRD</sequence>
<dbReference type="Proteomes" id="UP000799764">
    <property type="component" value="Unassembled WGS sequence"/>
</dbReference>
<keyword evidence="1" id="KW-1133">Transmembrane helix</keyword>
<comment type="caution">
    <text evidence="2">The sequence shown here is derived from an EMBL/GenBank/DDBJ whole genome shotgun (WGS) entry which is preliminary data.</text>
</comment>
<feature type="transmembrane region" description="Helical" evidence="1">
    <location>
        <begin position="18"/>
        <end position="40"/>
    </location>
</feature>
<dbReference type="EMBL" id="MU001492">
    <property type="protein sequence ID" value="KAF2452137.1"/>
    <property type="molecule type" value="Genomic_DNA"/>
</dbReference>
<evidence type="ECO:0000313" key="2">
    <source>
        <dbReference type="EMBL" id="KAF2452137.1"/>
    </source>
</evidence>
<keyword evidence="3" id="KW-1185">Reference proteome</keyword>
<proteinExistence type="predicted"/>
<gene>
    <name evidence="2" type="ORF">P171DRAFT_479147</name>
</gene>